<accession>A0A5J4U123</accession>
<dbReference type="Proteomes" id="UP000324800">
    <property type="component" value="Unassembled WGS sequence"/>
</dbReference>
<name>A0A5J4U123_9EUKA</name>
<organism evidence="1 2">
    <name type="scientific">Streblomastix strix</name>
    <dbReference type="NCBI Taxonomy" id="222440"/>
    <lineage>
        <taxon>Eukaryota</taxon>
        <taxon>Metamonada</taxon>
        <taxon>Preaxostyla</taxon>
        <taxon>Oxymonadida</taxon>
        <taxon>Streblomastigidae</taxon>
        <taxon>Streblomastix</taxon>
    </lineage>
</organism>
<dbReference type="AlphaFoldDB" id="A0A5J4U123"/>
<dbReference type="EMBL" id="SNRW01022267">
    <property type="protein sequence ID" value="KAA6363943.1"/>
    <property type="molecule type" value="Genomic_DNA"/>
</dbReference>
<gene>
    <name evidence="1" type="ORF">EZS28_040530</name>
</gene>
<protein>
    <submittedName>
        <fullName evidence="1">Uncharacterized protein</fullName>
    </submittedName>
</protein>
<feature type="non-terminal residue" evidence="1">
    <location>
        <position position="86"/>
    </location>
</feature>
<reference evidence="1 2" key="1">
    <citation type="submission" date="2019-03" db="EMBL/GenBank/DDBJ databases">
        <title>Single cell metagenomics reveals metabolic interactions within the superorganism composed of flagellate Streblomastix strix and complex community of Bacteroidetes bacteria on its surface.</title>
        <authorList>
            <person name="Treitli S.C."/>
            <person name="Kolisko M."/>
            <person name="Husnik F."/>
            <person name="Keeling P."/>
            <person name="Hampl V."/>
        </authorList>
    </citation>
    <scope>NUCLEOTIDE SEQUENCE [LARGE SCALE GENOMIC DNA]</scope>
    <source>
        <strain evidence="1">ST1C</strain>
    </source>
</reference>
<evidence type="ECO:0000313" key="2">
    <source>
        <dbReference type="Proteomes" id="UP000324800"/>
    </source>
</evidence>
<sequence>MPSHSFIIEQCGCQDYDDVELDPPIRIFEMETIAYSTILMFSSVNNFSREGYGCQLKRRSLISFDDGCVNQKNKSEYGSVIKSNER</sequence>
<comment type="caution">
    <text evidence="1">The sequence shown here is derived from an EMBL/GenBank/DDBJ whole genome shotgun (WGS) entry which is preliminary data.</text>
</comment>
<proteinExistence type="predicted"/>
<evidence type="ECO:0000313" key="1">
    <source>
        <dbReference type="EMBL" id="KAA6363943.1"/>
    </source>
</evidence>